<dbReference type="Pfam" id="PF01627">
    <property type="entry name" value="Hpt"/>
    <property type="match status" value="1"/>
</dbReference>
<dbReference type="InterPro" id="IPR013655">
    <property type="entry name" value="PAS_fold_3"/>
</dbReference>
<dbReference type="Pfam" id="PF00672">
    <property type="entry name" value="HAMP"/>
    <property type="match status" value="1"/>
</dbReference>
<keyword evidence="7" id="KW-0808">Transferase</keyword>
<feature type="domain" description="HAMP" evidence="22">
    <location>
        <begin position="308"/>
        <end position="361"/>
    </location>
</feature>
<dbReference type="SUPFAM" id="SSF55781">
    <property type="entry name" value="GAF domain-like"/>
    <property type="match status" value="1"/>
</dbReference>
<dbReference type="OrthoDB" id="5389090at2"/>
<dbReference type="RefSeq" id="WP_023064287.1">
    <property type="nucleotide sequence ID" value="NZ_AUZM01000003.1"/>
</dbReference>
<evidence type="ECO:0000259" key="21">
    <source>
        <dbReference type="PROSITE" id="PS50113"/>
    </source>
</evidence>
<dbReference type="PROSITE" id="PS50112">
    <property type="entry name" value="PAS"/>
    <property type="match status" value="1"/>
</dbReference>
<dbReference type="InterPro" id="IPR001789">
    <property type="entry name" value="Sig_transdc_resp-reg_receiver"/>
</dbReference>
<dbReference type="EMBL" id="AUZM01000003">
    <property type="protein sequence ID" value="ERT09405.1"/>
    <property type="molecule type" value="Genomic_DNA"/>
</dbReference>
<feature type="modified residue" description="4-aspartylphosphate" evidence="17">
    <location>
        <position position="1181"/>
    </location>
</feature>
<evidence type="ECO:0000313" key="25">
    <source>
        <dbReference type="Proteomes" id="UP000017127"/>
    </source>
</evidence>
<dbReference type="SUPFAM" id="SSF55874">
    <property type="entry name" value="ATPase domain of HSP90 chaperone/DNA topoisomerase II/histidine kinase"/>
    <property type="match status" value="1"/>
</dbReference>
<dbReference type="Pfam" id="PF01590">
    <property type="entry name" value="GAF"/>
    <property type="match status" value="1"/>
</dbReference>
<dbReference type="Gene3D" id="6.10.340.10">
    <property type="match status" value="1"/>
</dbReference>
<proteinExistence type="inferred from homology"/>
<evidence type="ECO:0000256" key="17">
    <source>
        <dbReference type="PROSITE-ProRule" id="PRU00169"/>
    </source>
</evidence>
<dbReference type="InterPro" id="IPR029016">
    <property type="entry name" value="GAF-like_dom_sf"/>
</dbReference>
<dbReference type="InterPro" id="IPR001610">
    <property type="entry name" value="PAC"/>
</dbReference>
<keyword evidence="10" id="KW-0418">Kinase</keyword>
<evidence type="ECO:0000256" key="2">
    <source>
        <dbReference type="ARBA" id="ARBA00004651"/>
    </source>
</evidence>
<evidence type="ECO:0000259" key="18">
    <source>
        <dbReference type="PROSITE" id="PS50109"/>
    </source>
</evidence>
<evidence type="ECO:0000313" key="24">
    <source>
        <dbReference type="EMBL" id="ERT09405.1"/>
    </source>
</evidence>
<dbReference type="PATRIC" id="fig|1348334.3.peg.533"/>
<dbReference type="PROSITE" id="PS50113">
    <property type="entry name" value="PAC"/>
    <property type="match status" value="1"/>
</dbReference>
<evidence type="ECO:0000256" key="16">
    <source>
        <dbReference type="PROSITE-ProRule" id="PRU00110"/>
    </source>
</evidence>
<dbReference type="Gene3D" id="3.40.50.2300">
    <property type="match status" value="2"/>
</dbReference>
<keyword evidence="5" id="KW-1003">Cell membrane</keyword>
<dbReference type="InterPro" id="IPR000700">
    <property type="entry name" value="PAS-assoc_C"/>
</dbReference>
<comment type="catalytic activity">
    <reaction evidence="1">
        <text>ATP + protein L-histidine = ADP + protein N-phospho-L-histidine.</text>
        <dbReference type="EC" id="2.7.13.3"/>
    </reaction>
</comment>
<evidence type="ECO:0000256" key="15">
    <source>
        <dbReference type="ARBA" id="ARBA00074306"/>
    </source>
</evidence>
<dbReference type="CDD" id="cd00130">
    <property type="entry name" value="PAS"/>
    <property type="match status" value="1"/>
</dbReference>
<dbReference type="Pfam" id="PF08447">
    <property type="entry name" value="PAS_3"/>
    <property type="match status" value="1"/>
</dbReference>
<dbReference type="InterPro" id="IPR003594">
    <property type="entry name" value="HATPase_dom"/>
</dbReference>
<dbReference type="PROSITE" id="PS50885">
    <property type="entry name" value="HAMP"/>
    <property type="match status" value="1"/>
</dbReference>
<comment type="caution">
    <text evidence="17">Lacks conserved residue(s) required for the propagation of feature annotation.</text>
</comment>
<dbReference type="PROSITE" id="PS50110">
    <property type="entry name" value="RESPONSE_REGULATORY"/>
    <property type="match status" value="2"/>
</dbReference>
<dbReference type="InterPro" id="IPR011006">
    <property type="entry name" value="CheY-like_superfamily"/>
</dbReference>
<feature type="domain" description="PAS" evidence="20">
    <location>
        <begin position="366"/>
        <end position="436"/>
    </location>
</feature>
<dbReference type="SMART" id="SM00304">
    <property type="entry name" value="HAMP"/>
    <property type="match status" value="1"/>
</dbReference>
<feature type="modified residue" description="Phosphohistidine" evidence="16">
    <location>
        <position position="1349"/>
    </location>
</feature>
<dbReference type="SUPFAM" id="SSF47384">
    <property type="entry name" value="Homodimeric domain of signal transducing histidine kinase"/>
    <property type="match status" value="1"/>
</dbReference>
<dbReference type="Pfam" id="PF02518">
    <property type="entry name" value="HATPase_c"/>
    <property type="match status" value="1"/>
</dbReference>
<dbReference type="NCBIfam" id="TIGR00229">
    <property type="entry name" value="sensory_box"/>
    <property type="match status" value="1"/>
</dbReference>
<name>U7QQQ0_9CYAN</name>
<dbReference type="PROSITE" id="PS50894">
    <property type="entry name" value="HPT"/>
    <property type="match status" value="1"/>
</dbReference>
<dbReference type="InterPro" id="IPR008207">
    <property type="entry name" value="Sig_transdc_His_kin_Hpt_dom"/>
</dbReference>
<evidence type="ECO:0000256" key="7">
    <source>
        <dbReference type="ARBA" id="ARBA00022679"/>
    </source>
</evidence>
<comment type="caution">
    <text evidence="24">The sequence shown here is derived from an EMBL/GenBank/DDBJ whole genome shotgun (WGS) entry which is preliminary data.</text>
</comment>
<dbReference type="SUPFAM" id="SSF158472">
    <property type="entry name" value="HAMP domain-like"/>
    <property type="match status" value="1"/>
</dbReference>
<evidence type="ECO:0000256" key="3">
    <source>
        <dbReference type="ARBA" id="ARBA00006402"/>
    </source>
</evidence>
<dbReference type="Gene3D" id="3.30.450.20">
    <property type="entry name" value="PAS domain"/>
    <property type="match status" value="1"/>
</dbReference>
<keyword evidence="12" id="KW-1133">Transmembrane helix</keyword>
<dbReference type="InterPro" id="IPR003661">
    <property type="entry name" value="HisK_dim/P_dom"/>
</dbReference>
<evidence type="ECO:0000256" key="10">
    <source>
        <dbReference type="ARBA" id="ARBA00022777"/>
    </source>
</evidence>
<dbReference type="Proteomes" id="UP000017127">
    <property type="component" value="Unassembled WGS sequence"/>
</dbReference>
<feature type="domain" description="Response regulatory" evidence="19">
    <location>
        <begin position="1132"/>
        <end position="1254"/>
    </location>
</feature>
<evidence type="ECO:0000256" key="12">
    <source>
        <dbReference type="ARBA" id="ARBA00022989"/>
    </source>
</evidence>
<dbReference type="InterPro" id="IPR007892">
    <property type="entry name" value="CHASE4"/>
</dbReference>
<dbReference type="InterPro" id="IPR036641">
    <property type="entry name" value="HPT_dom_sf"/>
</dbReference>
<evidence type="ECO:0000256" key="1">
    <source>
        <dbReference type="ARBA" id="ARBA00000085"/>
    </source>
</evidence>
<keyword evidence="25" id="KW-1185">Reference proteome</keyword>
<dbReference type="Gene3D" id="3.30.565.10">
    <property type="entry name" value="Histidine kinase-like ATPase, C-terminal domain"/>
    <property type="match status" value="1"/>
</dbReference>
<dbReference type="SMART" id="SM00091">
    <property type="entry name" value="PAS"/>
    <property type="match status" value="1"/>
</dbReference>
<dbReference type="SMART" id="SM00065">
    <property type="entry name" value="GAF"/>
    <property type="match status" value="1"/>
</dbReference>
<protein>
    <recommendedName>
        <fullName evidence="15">Circadian input-output histidine kinase CikA</fullName>
        <ecNumber evidence="4">2.7.13.3</ecNumber>
    </recommendedName>
</protein>
<dbReference type="SMART" id="SM00086">
    <property type="entry name" value="PAC"/>
    <property type="match status" value="1"/>
</dbReference>
<dbReference type="InterPro" id="IPR000014">
    <property type="entry name" value="PAS"/>
</dbReference>
<evidence type="ECO:0000256" key="13">
    <source>
        <dbReference type="ARBA" id="ARBA00023012"/>
    </source>
</evidence>
<dbReference type="SUPFAM" id="SSF52172">
    <property type="entry name" value="CheY-like"/>
    <property type="match status" value="2"/>
</dbReference>
<keyword evidence="11" id="KW-0067">ATP-binding</keyword>
<dbReference type="SMART" id="SM00388">
    <property type="entry name" value="HisKA"/>
    <property type="match status" value="1"/>
</dbReference>
<keyword evidence="9" id="KW-0547">Nucleotide-binding</keyword>
<organism evidence="24 25">
    <name type="scientific">Lyngbya aestuarii BL J</name>
    <dbReference type="NCBI Taxonomy" id="1348334"/>
    <lineage>
        <taxon>Bacteria</taxon>
        <taxon>Bacillati</taxon>
        <taxon>Cyanobacteriota</taxon>
        <taxon>Cyanophyceae</taxon>
        <taxon>Oscillatoriophycideae</taxon>
        <taxon>Oscillatoriales</taxon>
        <taxon>Microcoleaceae</taxon>
        <taxon>Lyngbya</taxon>
    </lineage>
</organism>
<dbReference type="FunFam" id="3.30.565.10:FF:000010">
    <property type="entry name" value="Sensor histidine kinase RcsC"/>
    <property type="match status" value="1"/>
</dbReference>
<dbReference type="SMART" id="SM00448">
    <property type="entry name" value="REC"/>
    <property type="match status" value="2"/>
</dbReference>
<feature type="domain" description="Histidine kinase" evidence="18">
    <location>
        <begin position="681"/>
        <end position="908"/>
    </location>
</feature>
<dbReference type="EC" id="2.7.13.3" evidence="4"/>
<dbReference type="GO" id="GO:0005886">
    <property type="term" value="C:plasma membrane"/>
    <property type="evidence" value="ECO:0007669"/>
    <property type="project" value="UniProtKB-SubCell"/>
</dbReference>
<feature type="domain" description="PAC" evidence="21">
    <location>
        <begin position="439"/>
        <end position="492"/>
    </location>
</feature>
<evidence type="ECO:0000259" key="19">
    <source>
        <dbReference type="PROSITE" id="PS50110"/>
    </source>
</evidence>
<sequence length="1414" mass="158135">MKLRKKTLLIIGAALSSLLVALYVTASIVLHNNFHRLEVESVHQEFMRAVNALHQESVNLEKLAQDQAQSLNIAAIVNSSNSIEVDWQRTPVDLFVLVNAEGKVVFSRGFDPTRQREIPISEGFQDYLTSDSFRLSRFLSENSQKISQSNFLLSSSLAEKNSSYSSIFTPGSSGLLTLPESNWLIAAQPIFTSDSSNIQGVVLLGHNLNRLVPDIAQRSQLSLQIKPWSSEIFPSEKSENIWVESLNYSILEGYTVLRDIQGKNALKLEVKVKRIFSKAAQDSQYHLILAVLFVGAILGGITLFVLERLVLFRISDLNNQVSHISSSGDLSLQISVSGEDELGNLAETINQMLRALEDADCDRLEQEERYRLLAEHSTDMITRHSVDGIILYASPACRVLLGYEPEELINCTAADFLHPRDLNALVKAHFFVLRQNVTYTITYRIRHKNGNYIWFETTSSAIRTSENEDSQEIIGVSRDISDRKQREQQLQDSEASIRALYQITSAREINFQERLRRILKVGCYKFGLEVGLLSRLEDINPTQNQYKLEIMAAMCPYPEIQKGKVFELTDSLCLMTAKSKKPLYFESLQFSGLPCSTSTPFKIEAYMGIPVIVENKVYGILCFWSQQTKTEPFKAVDRELLKLMAQWIGSELERQQTAQDLAKARDEALAATKAKSEFLATMSHEIRTPMNAVIGMTGLLLDTHLTSTQQDYVETIRSSSDALLSLINDILDFSKIESGKLELEQHPFDLRTCIEESLDLLATKAVSKNIELAYLIDPLTPSKVIGDGARLRQILVNLLSNAVKFTETGEVVISLKAVSLKPIASEDNLDDNSDKNSTETTTKPNRYQIQFAVRDTGIGIPPARMNRLFKSFSQVDSSTSRQYGGTGLGLVISKRLAEMMGGQMWVESHKTIAGEPPADFTPSMTNSIGNRPLPDPVKIDQVSQTSKSFIPNKAVGSTFYFTIVVESCSHLKKEWGKTPELTGKRLLIVDNNATNRQVLTLQTQAWGMLAKTAANGLEALNILRQGEPFDMALLEMQMPDFDGLSLAKEIRKLSPYKRVPLVLLTSMGRQSIDRAQLYDFSACLNKPIKQSQLYNVLMNILGGESLEVHLVDKNRLKLNKDIPLLAKTLPLKILLAEDHLVNQKVALQILQRMGYRADVAGNGLEVLEALRRQSYDVVLMDMQMPEMDGLEAARQIKKLYGDRKKDTSERPRIIAVTANAMESDRNDCIAAGMDDYISKPIRMEQLVSVLKQCQPINQAVLNNNIDSVVSEAVQLTNEAKQNQDFSTQVATSPREKLVVLDPNVIESLREIEALEEAVEAYLETTPELLEKIESAITNLDAEQLKPAAHSLKSISGTLGALTLFEFCEQLELKARETLEKGVPLSEDITTIYDKVTAEFGWVKAALKLEVKRSP</sequence>
<keyword evidence="6 17" id="KW-0597">Phosphoprotein</keyword>
<evidence type="ECO:0000256" key="6">
    <source>
        <dbReference type="ARBA" id="ARBA00022553"/>
    </source>
</evidence>
<dbReference type="InterPro" id="IPR004358">
    <property type="entry name" value="Sig_transdc_His_kin-like_C"/>
</dbReference>
<dbReference type="CDD" id="cd00082">
    <property type="entry name" value="HisKA"/>
    <property type="match status" value="1"/>
</dbReference>
<evidence type="ECO:0000256" key="8">
    <source>
        <dbReference type="ARBA" id="ARBA00022692"/>
    </source>
</evidence>
<dbReference type="Pfam" id="PF05228">
    <property type="entry name" value="CHASE4"/>
    <property type="match status" value="1"/>
</dbReference>
<dbReference type="InterPro" id="IPR003660">
    <property type="entry name" value="HAMP_dom"/>
</dbReference>
<evidence type="ECO:0000256" key="11">
    <source>
        <dbReference type="ARBA" id="ARBA00022840"/>
    </source>
</evidence>
<dbReference type="Pfam" id="PF00072">
    <property type="entry name" value="Response_reg"/>
    <property type="match status" value="2"/>
</dbReference>
<dbReference type="Gene3D" id="3.30.450.40">
    <property type="match status" value="1"/>
</dbReference>
<dbReference type="SUPFAM" id="SSF47226">
    <property type="entry name" value="Histidine-containing phosphotransfer domain, HPT domain"/>
    <property type="match status" value="1"/>
</dbReference>
<keyword evidence="8" id="KW-0812">Transmembrane</keyword>
<dbReference type="InterPro" id="IPR036097">
    <property type="entry name" value="HisK_dim/P_sf"/>
</dbReference>
<dbReference type="GO" id="GO:0005524">
    <property type="term" value="F:ATP binding"/>
    <property type="evidence" value="ECO:0007669"/>
    <property type="project" value="UniProtKB-KW"/>
</dbReference>
<evidence type="ECO:0000256" key="5">
    <source>
        <dbReference type="ARBA" id="ARBA00022475"/>
    </source>
</evidence>
<dbReference type="InterPro" id="IPR005467">
    <property type="entry name" value="His_kinase_dom"/>
</dbReference>
<dbReference type="PANTHER" id="PTHR45339:SF1">
    <property type="entry name" value="HYBRID SIGNAL TRANSDUCTION HISTIDINE KINASE J"/>
    <property type="match status" value="1"/>
</dbReference>
<reference evidence="24 25" key="1">
    <citation type="journal article" date="2013" name="Front. Microbiol.">
        <title>Comparative genomic analyses of the cyanobacterium, Lyngbya aestuarii BL J, a powerful hydrogen producer.</title>
        <authorList>
            <person name="Kothari A."/>
            <person name="Vaughn M."/>
            <person name="Garcia-Pichel F."/>
        </authorList>
    </citation>
    <scope>NUCLEOTIDE SEQUENCE [LARGE SCALE GENOMIC DNA]</scope>
    <source>
        <strain evidence="24 25">BL J</strain>
    </source>
</reference>
<dbReference type="FunFam" id="1.10.287.130:FF:000003">
    <property type="entry name" value="Histidine kinase"/>
    <property type="match status" value="1"/>
</dbReference>
<evidence type="ECO:0000259" key="23">
    <source>
        <dbReference type="PROSITE" id="PS50894"/>
    </source>
</evidence>
<dbReference type="PANTHER" id="PTHR45339">
    <property type="entry name" value="HYBRID SIGNAL TRANSDUCTION HISTIDINE KINASE J"/>
    <property type="match status" value="1"/>
</dbReference>
<dbReference type="InterPro" id="IPR035965">
    <property type="entry name" value="PAS-like_dom_sf"/>
</dbReference>
<dbReference type="SMART" id="SM00387">
    <property type="entry name" value="HATPase_c"/>
    <property type="match status" value="1"/>
</dbReference>
<dbReference type="Gene3D" id="1.20.120.160">
    <property type="entry name" value="HPT domain"/>
    <property type="match status" value="1"/>
</dbReference>
<dbReference type="PRINTS" id="PR00344">
    <property type="entry name" value="BCTRLSENSOR"/>
</dbReference>
<dbReference type="PROSITE" id="PS50109">
    <property type="entry name" value="HIS_KIN"/>
    <property type="match status" value="1"/>
</dbReference>
<feature type="domain" description="HPt" evidence="23">
    <location>
        <begin position="1310"/>
        <end position="1409"/>
    </location>
</feature>
<gene>
    <name evidence="24" type="ORF">M595_0543</name>
</gene>
<feature type="domain" description="Response regulatory" evidence="19">
    <location>
        <begin position="985"/>
        <end position="1101"/>
    </location>
</feature>
<evidence type="ECO:0000256" key="4">
    <source>
        <dbReference type="ARBA" id="ARBA00012438"/>
    </source>
</evidence>
<dbReference type="InterPro" id="IPR036890">
    <property type="entry name" value="HATPase_C_sf"/>
</dbReference>
<dbReference type="CDD" id="cd06225">
    <property type="entry name" value="HAMP"/>
    <property type="match status" value="1"/>
</dbReference>
<dbReference type="GO" id="GO:0000155">
    <property type="term" value="F:phosphorelay sensor kinase activity"/>
    <property type="evidence" value="ECO:0007669"/>
    <property type="project" value="InterPro"/>
</dbReference>
<dbReference type="CDD" id="cd00088">
    <property type="entry name" value="HPT"/>
    <property type="match status" value="1"/>
</dbReference>
<comment type="similarity">
    <text evidence="3">In the N-terminal section; belongs to the phytochrome family.</text>
</comment>
<dbReference type="CDD" id="cd16922">
    <property type="entry name" value="HATPase_EvgS-ArcB-TorS-like"/>
    <property type="match status" value="1"/>
</dbReference>
<dbReference type="CDD" id="cd17546">
    <property type="entry name" value="REC_hyHK_CKI1_RcsC-like"/>
    <property type="match status" value="1"/>
</dbReference>
<dbReference type="InterPro" id="IPR003018">
    <property type="entry name" value="GAF"/>
</dbReference>
<evidence type="ECO:0000259" key="20">
    <source>
        <dbReference type="PROSITE" id="PS50112"/>
    </source>
</evidence>
<dbReference type="Gene3D" id="1.10.287.130">
    <property type="match status" value="1"/>
</dbReference>
<keyword evidence="14" id="KW-0472">Membrane</keyword>
<evidence type="ECO:0000259" key="22">
    <source>
        <dbReference type="PROSITE" id="PS50885"/>
    </source>
</evidence>
<dbReference type="Pfam" id="PF00512">
    <property type="entry name" value="HisKA"/>
    <property type="match status" value="1"/>
</dbReference>
<dbReference type="SUPFAM" id="SSF55785">
    <property type="entry name" value="PYP-like sensor domain (PAS domain)"/>
    <property type="match status" value="1"/>
</dbReference>
<comment type="subcellular location">
    <subcellularLocation>
        <location evidence="2">Cell membrane</location>
        <topology evidence="2">Multi-pass membrane protein</topology>
    </subcellularLocation>
</comment>
<evidence type="ECO:0000256" key="14">
    <source>
        <dbReference type="ARBA" id="ARBA00023136"/>
    </source>
</evidence>
<accession>U7QQQ0</accession>
<evidence type="ECO:0000256" key="9">
    <source>
        <dbReference type="ARBA" id="ARBA00022741"/>
    </source>
</evidence>
<keyword evidence="13" id="KW-0902">Two-component regulatory system</keyword>